<proteinExistence type="predicted"/>
<name>A0A949TZ06_9CLOT</name>
<dbReference type="PANTHER" id="PTHR46558:SF11">
    <property type="entry name" value="HTH-TYPE TRANSCRIPTIONAL REGULATOR XRE"/>
    <property type="match status" value="1"/>
</dbReference>
<comment type="caution">
    <text evidence="4">The sequence shown here is derived from an EMBL/GenBank/DDBJ whole genome shotgun (WGS) entry which is preliminary data.</text>
</comment>
<feature type="coiled-coil region" evidence="2">
    <location>
        <begin position="1"/>
        <end position="28"/>
    </location>
</feature>
<keyword evidence="1" id="KW-0238">DNA-binding</keyword>
<dbReference type="PROSITE" id="PS50943">
    <property type="entry name" value="HTH_CROC1"/>
    <property type="match status" value="1"/>
</dbReference>
<accession>A0A949TZ06</accession>
<dbReference type="GO" id="GO:0003677">
    <property type="term" value="F:DNA binding"/>
    <property type="evidence" value="ECO:0007669"/>
    <property type="project" value="UniProtKB-KW"/>
</dbReference>
<sequence>MDRFSERLRELREEEELTQTQLANISSTNKDKISPQNISYWEKGRQPSFEILIKLASYFDVTVDYLIGVSNFKNSTQKLVYTNLDMGSFLEQLDIKHKSQLIENVTQLTNRILNLYIIDKKSFDPCLNILEELCLFLTRFLAFYNLINENKKDTFKKHLRNSSDLFSLCNSLDEELNFLDLSQKSIDNLINSLLKEF</sequence>
<dbReference type="CDD" id="cd00093">
    <property type="entry name" value="HTH_XRE"/>
    <property type="match status" value="1"/>
</dbReference>
<dbReference type="AlphaFoldDB" id="A0A949TZ06"/>
<evidence type="ECO:0000313" key="4">
    <source>
        <dbReference type="EMBL" id="MBV7274411.1"/>
    </source>
</evidence>
<dbReference type="Pfam" id="PF01381">
    <property type="entry name" value="HTH_3"/>
    <property type="match status" value="1"/>
</dbReference>
<reference evidence="4" key="1">
    <citation type="submission" date="2020-12" db="EMBL/GenBank/DDBJ databases">
        <title>Clostridium thailandense sp. nov., a novel acetogenic bacterium isolated from peat land soil in Thailand.</title>
        <authorList>
            <person name="Chaikitkaew S."/>
            <person name="Birkeland N.K."/>
        </authorList>
    </citation>
    <scope>NUCLEOTIDE SEQUENCE</scope>
    <source>
        <strain evidence="4">PL3</strain>
    </source>
</reference>
<dbReference type="RefSeq" id="WP_218321478.1">
    <property type="nucleotide sequence ID" value="NZ_JAEEGC010000078.1"/>
</dbReference>
<dbReference type="PANTHER" id="PTHR46558">
    <property type="entry name" value="TRACRIPTIONAL REGULATORY PROTEIN-RELATED-RELATED"/>
    <property type="match status" value="1"/>
</dbReference>
<evidence type="ECO:0000256" key="2">
    <source>
        <dbReference type="SAM" id="Coils"/>
    </source>
</evidence>
<organism evidence="4 5">
    <name type="scientific">Clostridium thailandense</name>
    <dbReference type="NCBI Taxonomy" id="2794346"/>
    <lineage>
        <taxon>Bacteria</taxon>
        <taxon>Bacillati</taxon>
        <taxon>Bacillota</taxon>
        <taxon>Clostridia</taxon>
        <taxon>Eubacteriales</taxon>
        <taxon>Clostridiaceae</taxon>
        <taxon>Clostridium</taxon>
    </lineage>
</organism>
<evidence type="ECO:0000259" key="3">
    <source>
        <dbReference type="PROSITE" id="PS50943"/>
    </source>
</evidence>
<dbReference type="Proteomes" id="UP000694308">
    <property type="component" value="Unassembled WGS sequence"/>
</dbReference>
<keyword evidence="2" id="KW-0175">Coiled coil</keyword>
<evidence type="ECO:0000256" key="1">
    <source>
        <dbReference type="ARBA" id="ARBA00023125"/>
    </source>
</evidence>
<dbReference type="EMBL" id="JAEEGC010000078">
    <property type="protein sequence ID" value="MBV7274411.1"/>
    <property type="molecule type" value="Genomic_DNA"/>
</dbReference>
<evidence type="ECO:0000313" key="5">
    <source>
        <dbReference type="Proteomes" id="UP000694308"/>
    </source>
</evidence>
<keyword evidence="5" id="KW-1185">Reference proteome</keyword>
<gene>
    <name evidence="4" type="ORF">I6U48_16055</name>
</gene>
<dbReference type="InterPro" id="IPR001387">
    <property type="entry name" value="Cro/C1-type_HTH"/>
</dbReference>
<feature type="domain" description="HTH cro/C1-type" evidence="3">
    <location>
        <begin position="8"/>
        <end position="66"/>
    </location>
</feature>
<protein>
    <submittedName>
        <fullName evidence="4">Helix-turn-helix transcriptional regulator</fullName>
    </submittedName>
</protein>
<dbReference type="SMART" id="SM00530">
    <property type="entry name" value="HTH_XRE"/>
    <property type="match status" value="1"/>
</dbReference>